<evidence type="ECO:0000313" key="1">
    <source>
        <dbReference type="EMBL" id="MBT9144979.1"/>
    </source>
</evidence>
<name>A0A9E2BH65_PSYF1</name>
<dbReference type="InterPro" id="IPR011047">
    <property type="entry name" value="Quinoprotein_ADH-like_sf"/>
</dbReference>
<organism evidence="1 2">
    <name type="scientific">Psychracetigena formicireducens</name>
    <dbReference type="NCBI Taxonomy" id="2986056"/>
    <lineage>
        <taxon>Bacteria</taxon>
        <taxon>Bacillati</taxon>
        <taxon>Candidatus Lithacetigenota</taxon>
        <taxon>Candidatus Psychracetigena</taxon>
    </lineage>
</organism>
<dbReference type="AlphaFoldDB" id="A0A9E2BH65"/>
<accession>A0A9E2BH65</accession>
<proteinExistence type="predicted"/>
<dbReference type="PANTHER" id="PTHR42754:SF1">
    <property type="entry name" value="LIPOPROTEIN"/>
    <property type="match status" value="1"/>
</dbReference>
<dbReference type="SUPFAM" id="SSF50998">
    <property type="entry name" value="Quinoprotein alcohol dehydrogenase-like"/>
    <property type="match status" value="1"/>
</dbReference>
<dbReference type="Proteomes" id="UP000811545">
    <property type="component" value="Unassembled WGS sequence"/>
</dbReference>
<comment type="caution">
    <text evidence="1">The sequence shown here is derived from an EMBL/GenBank/DDBJ whole genome shotgun (WGS) entry which is preliminary data.</text>
</comment>
<sequence length="431" mass="48067">MKNRWWLPFLIVASLLLILISVYTLRSVISPQVSYTWQKTFGKVDYPGWVNWDEAHSIEQTTDGGYIVAGYTRSSIAHKPSDVYILRLDSKGDLLWEKTFGGKSSVNAYSIQQTTDGGYIVAGSTTSSSTGMADVYILRLDANGILLWEKTYGRLDWAETAYSIQQTTDGGYILVGCAEGRFEFPLDRDVDIYILKLNYMGDLFWEKIIGNIDSDEYAYSIQQTTDGGYIVAGSTTSSSTGMADVYILRLDANGILLWEKTYGRLDWAETAYSIQQTTDGGYVVAGSRMSHDSEEGKDTYILKLDSKGDLIWEKTFDFRWEDTLYSIQQTTDGGYIAAGYTLVLLGTPEMYILRLDSRGGLLWQRTFSGDGWSIARSIQQATDGGYVVAGYTAPLKGGPPDVHILKLNSRGETLQNRGTESGPNLNYTFYI</sequence>
<dbReference type="EMBL" id="QLTW01000036">
    <property type="protein sequence ID" value="MBT9144979.1"/>
    <property type="molecule type" value="Genomic_DNA"/>
</dbReference>
<protein>
    <submittedName>
        <fullName evidence="1">Uncharacterized protein</fullName>
    </submittedName>
</protein>
<dbReference type="NCBIfam" id="TIGR02608">
    <property type="entry name" value="delta_60_rpt"/>
    <property type="match status" value="3"/>
</dbReference>
<dbReference type="Gene3D" id="2.80.10.50">
    <property type="match status" value="2"/>
</dbReference>
<dbReference type="PANTHER" id="PTHR42754">
    <property type="entry name" value="ENDOGLUCANASE"/>
    <property type="match status" value="1"/>
</dbReference>
<reference evidence="1 2" key="1">
    <citation type="journal article" date="2021" name="bioRxiv">
        <title>Unique metabolic strategies in Hadean analogues reveal hints for primordial physiology.</title>
        <authorList>
            <person name="Nobu M.K."/>
            <person name="Nakai R."/>
            <person name="Tamazawa S."/>
            <person name="Mori H."/>
            <person name="Toyoda A."/>
            <person name="Ijiri A."/>
            <person name="Suzuki S."/>
            <person name="Kurokawa K."/>
            <person name="Kamagata Y."/>
            <person name="Tamaki H."/>
        </authorList>
    </citation>
    <scope>NUCLEOTIDE SEQUENCE [LARGE SCALE GENOMIC DNA]</scope>
    <source>
        <strain evidence="1">BS525</strain>
    </source>
</reference>
<dbReference type="InterPro" id="IPR013431">
    <property type="entry name" value="Delta_60_rpt"/>
</dbReference>
<gene>
    <name evidence="1" type="ORF">DDT42_00840</name>
</gene>
<evidence type="ECO:0000313" key="2">
    <source>
        <dbReference type="Proteomes" id="UP000811545"/>
    </source>
</evidence>